<name>A0ABU7A1I4_9TELE</name>
<accession>A0ABU7A1I4</accession>
<feature type="compositionally biased region" description="Basic and acidic residues" evidence="1">
    <location>
        <begin position="252"/>
        <end position="265"/>
    </location>
</feature>
<comment type="caution">
    <text evidence="2">The sequence shown here is derived from an EMBL/GenBank/DDBJ whole genome shotgun (WGS) entry which is preliminary data.</text>
</comment>
<organism evidence="2 3">
    <name type="scientific">Ataeniobius toweri</name>
    <dbReference type="NCBI Taxonomy" id="208326"/>
    <lineage>
        <taxon>Eukaryota</taxon>
        <taxon>Metazoa</taxon>
        <taxon>Chordata</taxon>
        <taxon>Craniata</taxon>
        <taxon>Vertebrata</taxon>
        <taxon>Euteleostomi</taxon>
        <taxon>Actinopterygii</taxon>
        <taxon>Neopterygii</taxon>
        <taxon>Teleostei</taxon>
        <taxon>Neoteleostei</taxon>
        <taxon>Acanthomorphata</taxon>
        <taxon>Ovalentaria</taxon>
        <taxon>Atherinomorphae</taxon>
        <taxon>Cyprinodontiformes</taxon>
        <taxon>Goodeidae</taxon>
        <taxon>Ataeniobius</taxon>
    </lineage>
</organism>
<sequence length="471" mass="51405">MEYGLEIIVIIQLYVFLKNFGHSATIRHGTDTPTMKIRGRFNSCASLAPCAMPSLGTAGFPLGMASSFVLLLFWDSWQSAAQNCCLSAKRKPNRFTFTSFSIKICNSEREKPQTCPSGPGTSMEEIPAIDIKWPPRAQEPKENHCRDYCNPPEKSMGESQENHPAATVEKPQGAAASPRAPLAALYTRADPAMDPEACDPGTYHSPSRGPTEPRCPGPGKQPPGVSRSNTKAPSPGHRQPQIHQQAEIPTTGREEVGPTQEREQSKTQPDTKNMHTQSQSYIPTLMRTHKNTHTQAPNIQVPIPHRGIQPLYPGGGPLPSRAGDKQTDPAPEPGRASLGWCLNLSNPDPDPDPTPRPQSPTTSILIRRGGHGHTLTAHRDGKARAPRNATPASTHRRNRADTTKHCAQNRTPDPTPRWGKLIWQEVPGPQQAPGAGIPHYASRIHTNTPHHCHCNNSPGRNIIQLSYTIAA</sequence>
<protein>
    <submittedName>
        <fullName evidence="2">Uncharacterized protein</fullName>
    </submittedName>
</protein>
<dbReference type="EMBL" id="JAHUTI010000314">
    <property type="protein sequence ID" value="MED6231941.1"/>
    <property type="molecule type" value="Genomic_DNA"/>
</dbReference>
<proteinExistence type="predicted"/>
<keyword evidence="3" id="KW-1185">Reference proteome</keyword>
<feature type="compositionally biased region" description="Polar residues" evidence="1">
    <location>
        <begin position="266"/>
        <end position="280"/>
    </location>
</feature>
<evidence type="ECO:0000313" key="2">
    <source>
        <dbReference type="EMBL" id="MED6231941.1"/>
    </source>
</evidence>
<gene>
    <name evidence="2" type="ORF">ATANTOWER_015086</name>
</gene>
<feature type="region of interest" description="Disordered" evidence="1">
    <location>
        <begin position="295"/>
        <end position="417"/>
    </location>
</feature>
<evidence type="ECO:0000256" key="1">
    <source>
        <dbReference type="SAM" id="MobiDB-lite"/>
    </source>
</evidence>
<feature type="compositionally biased region" description="Basic and acidic residues" evidence="1">
    <location>
        <begin position="138"/>
        <end position="147"/>
    </location>
</feature>
<dbReference type="Proteomes" id="UP001345963">
    <property type="component" value="Unassembled WGS sequence"/>
</dbReference>
<feature type="region of interest" description="Disordered" evidence="1">
    <location>
        <begin position="133"/>
        <end position="179"/>
    </location>
</feature>
<feature type="region of interest" description="Disordered" evidence="1">
    <location>
        <begin position="192"/>
        <end position="280"/>
    </location>
</feature>
<evidence type="ECO:0000313" key="3">
    <source>
        <dbReference type="Proteomes" id="UP001345963"/>
    </source>
</evidence>
<reference evidence="2 3" key="1">
    <citation type="submission" date="2021-07" db="EMBL/GenBank/DDBJ databases">
        <authorList>
            <person name="Palmer J.M."/>
        </authorList>
    </citation>
    <scope>NUCLEOTIDE SEQUENCE [LARGE SCALE GENOMIC DNA]</scope>
    <source>
        <strain evidence="2 3">AT_MEX2019</strain>
        <tissue evidence="2">Muscle</tissue>
    </source>
</reference>